<evidence type="ECO:0000256" key="3">
    <source>
        <dbReference type="ARBA" id="ARBA00022692"/>
    </source>
</evidence>
<keyword evidence="5 6" id="KW-0472">Membrane</keyword>
<sequence>MKLLKDLSVKMHVATLIIIHQPSPDTFALFDSLILLSKGRCLFSDSCSNLATFYRSNYDESIPTNTILADDLIVKASAYESFDDNAMRMTVDPSITEDFIEAEEGGLSSITSLIVDGNDSLNFTSISRAFFKLFVIFHRNLVNQYIRNITNVGARLASYSGLSLIIGAVFWKVGITDSDRGLTFEESNIVLRTNLYLMNVSYLLPFSTIPVFFADKKFLAAESALGLYPTWMYGMSQVFLEFLFLTLMSTIEAAIVIPMCGLYNPTMPAAVNFLTTAAILIVSGLVGSTMVFCCSIWLPTQDLAFLTGSTVVTISLSLSGGFLPFTEMPDLPHTFQWISPIKYSFQAMTIAQLKGTSAEKVIDLAGYDTPASISDNMWILYGIFFALSFLTALGMARVKEVR</sequence>
<dbReference type="InterPro" id="IPR013525">
    <property type="entry name" value="ABC2_TM"/>
</dbReference>
<evidence type="ECO:0000256" key="2">
    <source>
        <dbReference type="ARBA" id="ARBA00022448"/>
    </source>
</evidence>
<dbReference type="PANTHER" id="PTHR48041:SF139">
    <property type="entry name" value="PROTEIN SCARLET"/>
    <property type="match status" value="1"/>
</dbReference>
<evidence type="ECO:0000259" key="7">
    <source>
        <dbReference type="Pfam" id="PF01061"/>
    </source>
</evidence>
<keyword evidence="2" id="KW-0813">Transport</keyword>
<dbReference type="EMBL" id="HBIO01005260">
    <property type="protein sequence ID" value="CAE0458855.1"/>
    <property type="molecule type" value="Transcribed_RNA"/>
</dbReference>
<reference evidence="8" key="1">
    <citation type="submission" date="2021-01" db="EMBL/GenBank/DDBJ databases">
        <authorList>
            <person name="Corre E."/>
            <person name="Pelletier E."/>
            <person name="Niang G."/>
            <person name="Scheremetjew M."/>
            <person name="Finn R."/>
            <person name="Kale V."/>
            <person name="Holt S."/>
            <person name="Cochrane G."/>
            <person name="Meng A."/>
            <person name="Brown T."/>
            <person name="Cohen L."/>
        </authorList>
    </citation>
    <scope>NUCLEOTIDE SEQUENCE</scope>
    <source>
        <strain evidence="8">MM31A-1</strain>
    </source>
</reference>
<evidence type="ECO:0000256" key="5">
    <source>
        <dbReference type="ARBA" id="ARBA00023136"/>
    </source>
</evidence>
<feature type="transmembrane region" description="Helical" evidence="6">
    <location>
        <begin position="242"/>
        <end position="264"/>
    </location>
</feature>
<name>A0A7S3PXI5_9STRA</name>
<dbReference type="PANTHER" id="PTHR48041">
    <property type="entry name" value="ABC TRANSPORTER G FAMILY MEMBER 28"/>
    <property type="match status" value="1"/>
</dbReference>
<dbReference type="InterPro" id="IPR050352">
    <property type="entry name" value="ABCG_transporters"/>
</dbReference>
<protein>
    <recommendedName>
        <fullName evidence="7">ABC-2 type transporter transmembrane domain-containing protein</fullName>
    </recommendedName>
</protein>
<keyword evidence="3 6" id="KW-0812">Transmembrane</keyword>
<feature type="transmembrane region" description="Helical" evidence="6">
    <location>
        <begin position="270"/>
        <end position="298"/>
    </location>
</feature>
<evidence type="ECO:0000256" key="1">
    <source>
        <dbReference type="ARBA" id="ARBA00004141"/>
    </source>
</evidence>
<feature type="transmembrane region" description="Helical" evidence="6">
    <location>
        <begin position="305"/>
        <end position="325"/>
    </location>
</feature>
<dbReference type="AlphaFoldDB" id="A0A7S3PXI5"/>
<proteinExistence type="predicted"/>
<evidence type="ECO:0000256" key="6">
    <source>
        <dbReference type="SAM" id="Phobius"/>
    </source>
</evidence>
<organism evidence="8">
    <name type="scientific">Chaetoceros debilis</name>
    <dbReference type="NCBI Taxonomy" id="122233"/>
    <lineage>
        <taxon>Eukaryota</taxon>
        <taxon>Sar</taxon>
        <taxon>Stramenopiles</taxon>
        <taxon>Ochrophyta</taxon>
        <taxon>Bacillariophyta</taxon>
        <taxon>Coscinodiscophyceae</taxon>
        <taxon>Chaetocerotophycidae</taxon>
        <taxon>Chaetocerotales</taxon>
        <taxon>Chaetocerotaceae</taxon>
        <taxon>Chaetoceros</taxon>
    </lineage>
</organism>
<accession>A0A7S3PXI5</accession>
<feature type="transmembrane region" description="Helical" evidence="6">
    <location>
        <begin position="195"/>
        <end position="214"/>
    </location>
</feature>
<feature type="transmembrane region" description="Helical" evidence="6">
    <location>
        <begin position="156"/>
        <end position="175"/>
    </location>
</feature>
<dbReference type="Pfam" id="PF01061">
    <property type="entry name" value="ABC2_membrane"/>
    <property type="match status" value="1"/>
</dbReference>
<dbReference type="GO" id="GO:0016020">
    <property type="term" value="C:membrane"/>
    <property type="evidence" value="ECO:0007669"/>
    <property type="project" value="UniProtKB-SubCell"/>
</dbReference>
<gene>
    <name evidence="8" type="ORF">CDEB00056_LOCUS3696</name>
</gene>
<feature type="domain" description="ABC-2 type transporter transmembrane" evidence="7">
    <location>
        <begin position="133"/>
        <end position="352"/>
    </location>
</feature>
<evidence type="ECO:0000256" key="4">
    <source>
        <dbReference type="ARBA" id="ARBA00022989"/>
    </source>
</evidence>
<evidence type="ECO:0000313" key="8">
    <source>
        <dbReference type="EMBL" id="CAE0458855.1"/>
    </source>
</evidence>
<comment type="subcellular location">
    <subcellularLocation>
        <location evidence="1">Membrane</location>
        <topology evidence="1">Multi-pass membrane protein</topology>
    </subcellularLocation>
</comment>
<feature type="transmembrane region" description="Helical" evidence="6">
    <location>
        <begin position="378"/>
        <end position="396"/>
    </location>
</feature>
<keyword evidence="4 6" id="KW-1133">Transmembrane helix</keyword>
<dbReference type="GO" id="GO:0140359">
    <property type="term" value="F:ABC-type transporter activity"/>
    <property type="evidence" value="ECO:0007669"/>
    <property type="project" value="InterPro"/>
</dbReference>